<accession>A0ABV1RR72</accession>
<evidence type="ECO:0000256" key="2">
    <source>
        <dbReference type="ARBA" id="ARBA00022670"/>
    </source>
</evidence>
<comment type="similarity">
    <text evidence="1">Belongs to the peptidase C40 family.</text>
</comment>
<dbReference type="Proteomes" id="UP001476807">
    <property type="component" value="Unassembled WGS sequence"/>
</dbReference>
<dbReference type="SUPFAM" id="SSF82057">
    <property type="entry name" value="Prokaryotic SH3-related domain"/>
    <property type="match status" value="1"/>
</dbReference>
<evidence type="ECO:0000256" key="1">
    <source>
        <dbReference type="ARBA" id="ARBA00007074"/>
    </source>
</evidence>
<dbReference type="EMBL" id="JBEOKT010000003">
    <property type="protein sequence ID" value="MER2996855.1"/>
    <property type="molecule type" value="Genomic_DNA"/>
</dbReference>
<dbReference type="PROSITE" id="PS51935">
    <property type="entry name" value="NLPC_P60"/>
    <property type="match status" value="1"/>
</dbReference>
<evidence type="ECO:0000313" key="7">
    <source>
        <dbReference type="EMBL" id="MER2996855.1"/>
    </source>
</evidence>
<reference evidence="7 8" key="1">
    <citation type="submission" date="2024-06" db="EMBL/GenBank/DDBJ databases">
        <title>Pontibacter populi HYL7-15.</title>
        <authorList>
            <person name="Kim M.K."/>
        </authorList>
    </citation>
    <scope>NUCLEOTIDE SEQUENCE [LARGE SCALE GENOMIC DNA]</scope>
    <source>
        <strain evidence="7 8">HYL7-15</strain>
    </source>
</reference>
<sequence length="259" mass="29577">MDYGISMLSLVPMRAEPSNRAELVTQVLFGECYEIISRQEKWVRIQLATDGYQGWIDLNQHTPISKEYYQEWKQAQHPRSMDLVQIISNADERIPVGIGCYLPFFDGMNVRIGEKTYLYNGRASNPESGATIAQLVKVAYNFMKAPYLWGGKSVFGIDCSGFAQQVYGICGMQLPRDAYQQVTSGEEVHFVNQTQPGDLAFFDNEEGRIIHVGILLEDQKIIHASSEVRIDTLDHNGIYNADRKRYSHKLRIIKRIFQA</sequence>
<keyword evidence="2" id="KW-0645">Protease</keyword>
<dbReference type="PANTHER" id="PTHR47053">
    <property type="entry name" value="MUREIN DD-ENDOPEPTIDASE MEPH-RELATED"/>
    <property type="match status" value="1"/>
</dbReference>
<feature type="domain" description="NlpC/P60" evidence="6">
    <location>
        <begin position="129"/>
        <end position="257"/>
    </location>
</feature>
<gene>
    <name evidence="7" type="ORF">ABS362_04820</name>
</gene>
<dbReference type="SUPFAM" id="SSF54001">
    <property type="entry name" value="Cysteine proteinases"/>
    <property type="match status" value="1"/>
</dbReference>
<dbReference type="InterPro" id="IPR003646">
    <property type="entry name" value="SH3-like_bac-type"/>
</dbReference>
<proteinExistence type="inferred from homology"/>
<dbReference type="Pfam" id="PF18348">
    <property type="entry name" value="SH3_16"/>
    <property type="match status" value="1"/>
</dbReference>
<dbReference type="InterPro" id="IPR041382">
    <property type="entry name" value="SH3_16"/>
</dbReference>
<name>A0ABV1RR72_9BACT</name>
<dbReference type="Pfam" id="PF00877">
    <property type="entry name" value="NLPC_P60"/>
    <property type="match status" value="1"/>
</dbReference>
<protein>
    <submittedName>
        <fullName evidence="7">C40 family peptidase</fullName>
    </submittedName>
</protein>
<dbReference type="PROSITE" id="PS51781">
    <property type="entry name" value="SH3B"/>
    <property type="match status" value="1"/>
</dbReference>
<evidence type="ECO:0000313" key="8">
    <source>
        <dbReference type="Proteomes" id="UP001476807"/>
    </source>
</evidence>
<feature type="domain" description="SH3b" evidence="5">
    <location>
        <begin position="1"/>
        <end position="65"/>
    </location>
</feature>
<dbReference type="Gene3D" id="3.90.1720.10">
    <property type="entry name" value="endopeptidase domain like (from Nostoc punctiforme)"/>
    <property type="match status" value="1"/>
</dbReference>
<dbReference type="InterPro" id="IPR051202">
    <property type="entry name" value="Peptidase_C40"/>
</dbReference>
<keyword evidence="8" id="KW-1185">Reference proteome</keyword>
<dbReference type="PANTHER" id="PTHR47053:SF1">
    <property type="entry name" value="MUREIN DD-ENDOPEPTIDASE MEPH-RELATED"/>
    <property type="match status" value="1"/>
</dbReference>
<comment type="caution">
    <text evidence="7">The sequence shown here is derived from an EMBL/GenBank/DDBJ whole genome shotgun (WGS) entry which is preliminary data.</text>
</comment>
<evidence type="ECO:0000259" key="6">
    <source>
        <dbReference type="PROSITE" id="PS51935"/>
    </source>
</evidence>
<keyword evidence="3" id="KW-0378">Hydrolase</keyword>
<evidence type="ECO:0000259" key="5">
    <source>
        <dbReference type="PROSITE" id="PS51781"/>
    </source>
</evidence>
<dbReference type="Gene3D" id="2.30.30.40">
    <property type="entry name" value="SH3 Domains"/>
    <property type="match status" value="1"/>
</dbReference>
<dbReference type="RefSeq" id="WP_350411189.1">
    <property type="nucleotide sequence ID" value="NZ_JBEOKT010000003.1"/>
</dbReference>
<dbReference type="InterPro" id="IPR038765">
    <property type="entry name" value="Papain-like_cys_pep_sf"/>
</dbReference>
<organism evidence="7 8">
    <name type="scientific">Pontibacter populi</name>
    <dbReference type="NCBI Taxonomy" id="890055"/>
    <lineage>
        <taxon>Bacteria</taxon>
        <taxon>Pseudomonadati</taxon>
        <taxon>Bacteroidota</taxon>
        <taxon>Cytophagia</taxon>
        <taxon>Cytophagales</taxon>
        <taxon>Hymenobacteraceae</taxon>
        <taxon>Pontibacter</taxon>
    </lineage>
</organism>
<keyword evidence="4" id="KW-0788">Thiol protease</keyword>
<dbReference type="InterPro" id="IPR000064">
    <property type="entry name" value="NLP_P60_dom"/>
</dbReference>
<evidence type="ECO:0000256" key="3">
    <source>
        <dbReference type="ARBA" id="ARBA00022801"/>
    </source>
</evidence>
<evidence type="ECO:0000256" key="4">
    <source>
        <dbReference type="ARBA" id="ARBA00022807"/>
    </source>
</evidence>